<dbReference type="AlphaFoldDB" id="A0A0R3TB69"/>
<reference evidence="1" key="1">
    <citation type="submission" date="2017-02" db="UniProtKB">
        <authorList>
            <consortium name="WormBaseParasite"/>
        </authorList>
    </citation>
    <scope>IDENTIFICATION</scope>
</reference>
<accession>A0A0R3TB69</accession>
<protein>
    <submittedName>
        <fullName evidence="1">SH2 domain-containing protein</fullName>
    </submittedName>
</protein>
<dbReference type="WBParaSite" id="HNAJ_0000430801-mRNA-1">
    <property type="protein sequence ID" value="HNAJ_0000430801-mRNA-1"/>
    <property type="gene ID" value="HNAJ_0000430801"/>
</dbReference>
<organism evidence="1">
    <name type="scientific">Rodentolepis nana</name>
    <name type="common">Dwarf tapeworm</name>
    <name type="synonym">Hymenolepis nana</name>
    <dbReference type="NCBI Taxonomy" id="102285"/>
    <lineage>
        <taxon>Eukaryota</taxon>
        <taxon>Metazoa</taxon>
        <taxon>Spiralia</taxon>
        <taxon>Lophotrochozoa</taxon>
        <taxon>Platyhelminthes</taxon>
        <taxon>Cestoda</taxon>
        <taxon>Eucestoda</taxon>
        <taxon>Cyclophyllidea</taxon>
        <taxon>Hymenolepididae</taxon>
        <taxon>Rodentolepis</taxon>
    </lineage>
</organism>
<evidence type="ECO:0000313" key="1">
    <source>
        <dbReference type="WBParaSite" id="HNAJ_0000430801-mRNA-1"/>
    </source>
</evidence>
<sequence length="227" mass="25149">LRALTHVRTHGLCVRKCTYILAHADRGYFLDLRARQTRKTLISTESTVSDTLSQLLPCFYYIEISSPSGLPSSQALTIASFCHLARNQNQRGDSTASLLMGSLPPWSRALQAIPPPPPPPPFDMTHCSTGNFSQSVTWVGGGREWFHSAFDPVLPRISAINRSIPTQHQQPHPQMASTMTQPQQQITELCSAMENVVRVSMAQSPDGSLDLSKKTVSNCHRLFMFNS</sequence>
<proteinExistence type="predicted"/>
<name>A0A0R3TB69_RODNA</name>